<dbReference type="PANTHER" id="PTHR12526">
    <property type="entry name" value="GLYCOSYLTRANSFERASE"/>
    <property type="match status" value="1"/>
</dbReference>
<dbReference type="RefSeq" id="WP_259096721.1">
    <property type="nucleotide sequence ID" value="NZ_BAAAZC010000052.1"/>
</dbReference>
<evidence type="ECO:0000313" key="2">
    <source>
        <dbReference type="EMBL" id="GAA3993787.1"/>
    </source>
</evidence>
<reference evidence="3" key="1">
    <citation type="journal article" date="2019" name="Int. J. Syst. Evol. Microbiol.">
        <title>The Global Catalogue of Microorganisms (GCM) 10K type strain sequencing project: providing services to taxonomists for standard genome sequencing and annotation.</title>
        <authorList>
            <consortium name="The Broad Institute Genomics Platform"/>
            <consortium name="The Broad Institute Genome Sequencing Center for Infectious Disease"/>
            <person name="Wu L."/>
            <person name="Ma J."/>
        </authorList>
    </citation>
    <scope>NUCLEOTIDE SEQUENCE [LARGE SCALE GENOMIC DNA]</scope>
    <source>
        <strain evidence="3">JCM 16601</strain>
    </source>
</reference>
<protein>
    <recommendedName>
        <fullName evidence="1">Glycosyl transferase family 1 domain-containing protein</fullName>
    </recommendedName>
</protein>
<comment type="caution">
    <text evidence="2">The sequence shown here is derived from an EMBL/GenBank/DDBJ whole genome shotgun (WGS) entry which is preliminary data.</text>
</comment>
<dbReference type="Proteomes" id="UP001500742">
    <property type="component" value="Unassembled WGS sequence"/>
</dbReference>
<dbReference type="CDD" id="cd03801">
    <property type="entry name" value="GT4_PimA-like"/>
    <property type="match status" value="1"/>
</dbReference>
<feature type="domain" description="Glycosyl transferase family 1" evidence="1">
    <location>
        <begin position="180"/>
        <end position="330"/>
    </location>
</feature>
<evidence type="ECO:0000259" key="1">
    <source>
        <dbReference type="Pfam" id="PF00534"/>
    </source>
</evidence>
<sequence length="351" mass="39361">MIKPKALIILSPGFPADGDDTACLPLQQIFVRTLQQDNPELNIMVISFQYPFKASRYFWYGAEIIALAGKGRGRIYRLLTWQRAFKALKKIARDYEITGLLSFWMGECALVANKFAKRNNLLHYCWLLGQDAKAGNHYVDQVRPMPGSVIALSDFLAKEFYLNYNIKPRHVIPVGIDTSIFEKNARARDIDIMGAGSLIPLKQYSLFINVIKSIANDFPDIKAVICGKGPEMENLQNQINRLGLENNVELKGELPHRQVLALMQRSKVLLHTSNYEGYGVVLNEALYAGAHVVSLVKPMDVRPAQHHIPDNAEDLPAMIAALLHDKSLKHQPVLVNSMQGIARQVASLFVS</sequence>
<dbReference type="Pfam" id="PF00534">
    <property type="entry name" value="Glycos_transf_1"/>
    <property type="match status" value="1"/>
</dbReference>
<dbReference type="InterPro" id="IPR001296">
    <property type="entry name" value="Glyco_trans_1"/>
</dbReference>
<evidence type="ECO:0000313" key="3">
    <source>
        <dbReference type="Proteomes" id="UP001500742"/>
    </source>
</evidence>
<dbReference type="EMBL" id="BAAAZC010000052">
    <property type="protein sequence ID" value="GAA3993787.1"/>
    <property type="molecule type" value="Genomic_DNA"/>
</dbReference>
<gene>
    <name evidence="2" type="ORF">GCM10022210_54850</name>
</gene>
<dbReference type="SUPFAM" id="SSF53756">
    <property type="entry name" value="UDP-Glycosyltransferase/glycogen phosphorylase"/>
    <property type="match status" value="1"/>
</dbReference>
<dbReference type="Gene3D" id="3.40.50.2000">
    <property type="entry name" value="Glycogen Phosphorylase B"/>
    <property type="match status" value="2"/>
</dbReference>
<name>A0ABP7R8Z1_9SPHI</name>
<accession>A0ABP7R8Z1</accession>
<proteinExistence type="predicted"/>
<organism evidence="2 3">
    <name type="scientific">Mucilaginibacter dorajii</name>
    <dbReference type="NCBI Taxonomy" id="692994"/>
    <lineage>
        <taxon>Bacteria</taxon>
        <taxon>Pseudomonadati</taxon>
        <taxon>Bacteroidota</taxon>
        <taxon>Sphingobacteriia</taxon>
        <taxon>Sphingobacteriales</taxon>
        <taxon>Sphingobacteriaceae</taxon>
        <taxon>Mucilaginibacter</taxon>
    </lineage>
</organism>
<keyword evidence="3" id="KW-1185">Reference proteome</keyword>